<accession>A0A848HRE6</accession>
<dbReference type="PANTHER" id="PTHR48081">
    <property type="entry name" value="AB HYDROLASE SUPERFAMILY PROTEIN C4A8.06C"/>
    <property type="match status" value="1"/>
</dbReference>
<comment type="caution">
    <text evidence="3">The sequence shown here is derived from an EMBL/GenBank/DDBJ whole genome shotgun (WGS) entry which is preliminary data.</text>
</comment>
<dbReference type="InterPro" id="IPR050300">
    <property type="entry name" value="GDXG_lipolytic_enzyme"/>
</dbReference>
<proteinExistence type="predicted"/>
<keyword evidence="1 3" id="KW-0378">Hydrolase</keyword>
<feature type="domain" description="BD-FAE-like" evidence="2">
    <location>
        <begin position="33"/>
        <end position="221"/>
    </location>
</feature>
<dbReference type="SUPFAM" id="SSF53474">
    <property type="entry name" value="alpha/beta-Hydrolases"/>
    <property type="match status" value="1"/>
</dbReference>
<evidence type="ECO:0000259" key="2">
    <source>
        <dbReference type="Pfam" id="PF20434"/>
    </source>
</evidence>
<dbReference type="PANTHER" id="PTHR48081:SF33">
    <property type="entry name" value="KYNURENINE FORMAMIDASE"/>
    <property type="match status" value="1"/>
</dbReference>
<gene>
    <name evidence="3" type="ORF">HHL21_12455</name>
</gene>
<keyword evidence="4" id="KW-1185">Reference proteome</keyword>
<evidence type="ECO:0000313" key="4">
    <source>
        <dbReference type="Proteomes" id="UP000583752"/>
    </source>
</evidence>
<name>A0A848HRE6_9BURK</name>
<dbReference type="Pfam" id="PF20434">
    <property type="entry name" value="BD-FAE"/>
    <property type="match status" value="1"/>
</dbReference>
<evidence type="ECO:0000313" key="3">
    <source>
        <dbReference type="EMBL" id="NML61873.1"/>
    </source>
</evidence>
<sequence>MTLDDYLKLSGPAPTARIAYGSAPSQFAELFRPEGKGPFPVAVLVHGGCWTIKFGGIEQMRNVAGALAAEGIAVWNVEYRRSDEEGGGYPGTYQDMNAALDKLDAEAGKYQLDTSRIVAMGHSAGGQLVQWIAGRGRIPASSPLFHPNPLPVREIISLGGLADLRNEKDLIKSSCGRDTVELAGLPSAARPDVFVDTNAAELMPNGSRTVLVTGELDTISPPRAAHDYAARARKAGDQAEVLILPGASHYDEVAATSPAWKLVLPVIRAALER</sequence>
<organism evidence="3 4">
    <name type="scientific">Massilia polaris</name>
    <dbReference type="NCBI Taxonomy" id="2728846"/>
    <lineage>
        <taxon>Bacteria</taxon>
        <taxon>Pseudomonadati</taxon>
        <taxon>Pseudomonadota</taxon>
        <taxon>Betaproteobacteria</taxon>
        <taxon>Burkholderiales</taxon>
        <taxon>Oxalobacteraceae</taxon>
        <taxon>Telluria group</taxon>
        <taxon>Massilia</taxon>
    </lineage>
</organism>
<dbReference type="EMBL" id="JABBGG010000006">
    <property type="protein sequence ID" value="NML61873.1"/>
    <property type="molecule type" value="Genomic_DNA"/>
</dbReference>
<dbReference type="InterPro" id="IPR029058">
    <property type="entry name" value="AB_hydrolase_fold"/>
</dbReference>
<evidence type="ECO:0000256" key="1">
    <source>
        <dbReference type="ARBA" id="ARBA00022801"/>
    </source>
</evidence>
<dbReference type="GO" id="GO:0016787">
    <property type="term" value="F:hydrolase activity"/>
    <property type="evidence" value="ECO:0007669"/>
    <property type="project" value="UniProtKB-KW"/>
</dbReference>
<dbReference type="AlphaFoldDB" id="A0A848HRE6"/>
<dbReference type="InterPro" id="IPR049492">
    <property type="entry name" value="BD-FAE-like_dom"/>
</dbReference>
<protein>
    <submittedName>
        <fullName evidence="3">Alpha/beta hydrolase</fullName>
    </submittedName>
</protein>
<reference evidence="3 4" key="1">
    <citation type="submission" date="2020-04" db="EMBL/GenBank/DDBJ databases">
        <title>Massilia sp. RP-1-19 isolated from soil.</title>
        <authorList>
            <person name="Dahal R.H."/>
        </authorList>
    </citation>
    <scope>NUCLEOTIDE SEQUENCE [LARGE SCALE GENOMIC DNA]</scope>
    <source>
        <strain evidence="3 4">RP-1-19</strain>
    </source>
</reference>
<dbReference type="Proteomes" id="UP000583752">
    <property type="component" value="Unassembled WGS sequence"/>
</dbReference>
<dbReference type="Gene3D" id="3.40.50.1820">
    <property type="entry name" value="alpha/beta hydrolase"/>
    <property type="match status" value="1"/>
</dbReference>